<keyword evidence="11" id="KW-1185">Reference proteome</keyword>
<feature type="active site" description="Proton donor" evidence="6">
    <location>
        <position position="255"/>
    </location>
</feature>
<dbReference type="GO" id="GO:0031222">
    <property type="term" value="P:arabinan catabolic process"/>
    <property type="evidence" value="ECO:0007669"/>
    <property type="project" value="UniProtKB-UniPathway"/>
</dbReference>
<dbReference type="InterPro" id="IPR016840">
    <property type="entry name" value="Glyco_hydro_43_endo_a_Ara-ase"/>
</dbReference>
<feature type="binding site" evidence="7">
    <location>
        <position position="149"/>
    </location>
    <ligand>
        <name>substrate</name>
    </ligand>
</feature>
<dbReference type="InterPro" id="IPR023296">
    <property type="entry name" value="Glyco_hydro_beta-prop_sf"/>
</dbReference>
<feature type="binding site" evidence="7">
    <location>
        <position position="62"/>
    </location>
    <ligand>
        <name>substrate</name>
    </ligand>
</feature>
<dbReference type="STRING" id="546871.SAMN04488543_3783"/>
<evidence type="ECO:0000256" key="5">
    <source>
        <dbReference type="PIRNR" id="PIRNR026534"/>
    </source>
</evidence>
<feature type="active site" description="Proton acceptor" evidence="6">
    <location>
        <position position="62"/>
    </location>
</feature>
<dbReference type="PROSITE" id="PS51257">
    <property type="entry name" value="PROKAR_LIPOPROTEIN"/>
    <property type="match status" value="1"/>
</dbReference>
<evidence type="ECO:0000256" key="9">
    <source>
        <dbReference type="SAM" id="SignalP"/>
    </source>
</evidence>
<proteinExistence type="inferred from homology"/>
<dbReference type="GO" id="GO:0046558">
    <property type="term" value="F:arabinan endo-1,5-alpha-L-arabinosidase activity"/>
    <property type="evidence" value="ECO:0007669"/>
    <property type="project" value="InterPro"/>
</dbReference>
<keyword evidence="3 5" id="KW-0378">Hydrolase</keyword>
<feature type="binding site" evidence="7">
    <location>
        <begin position="215"/>
        <end position="217"/>
    </location>
    <ligand>
        <name>substrate</name>
    </ligand>
</feature>
<dbReference type="SUPFAM" id="SSF75005">
    <property type="entry name" value="Arabinanase/levansucrase/invertase"/>
    <property type="match status" value="1"/>
</dbReference>
<dbReference type="CDD" id="cd08998">
    <property type="entry name" value="GH43_Arb43a-like"/>
    <property type="match status" value="1"/>
</dbReference>
<comment type="similarity">
    <text evidence="2 5">Belongs to the glycosyl hydrolase 43 family.</text>
</comment>
<dbReference type="PIRSF" id="PIRSF026534">
    <property type="entry name" value="Endo_alpha-L-arabinosidase"/>
    <property type="match status" value="1"/>
</dbReference>
<evidence type="ECO:0000256" key="2">
    <source>
        <dbReference type="ARBA" id="ARBA00009865"/>
    </source>
</evidence>
<organism evidence="10 11">
    <name type="scientific">Friedmanniella luteola</name>
    <dbReference type="NCBI Taxonomy" id="546871"/>
    <lineage>
        <taxon>Bacteria</taxon>
        <taxon>Bacillati</taxon>
        <taxon>Actinomycetota</taxon>
        <taxon>Actinomycetes</taxon>
        <taxon>Propionibacteriales</taxon>
        <taxon>Nocardioidaceae</taxon>
        <taxon>Friedmanniella</taxon>
    </lineage>
</organism>
<dbReference type="OrthoDB" id="9801455at2"/>
<evidence type="ECO:0000256" key="1">
    <source>
        <dbReference type="ARBA" id="ARBA00004834"/>
    </source>
</evidence>
<gene>
    <name evidence="10" type="ORF">SAMN04488543_3783</name>
</gene>
<name>A0A1H1ZJ45_9ACTN</name>
<evidence type="ECO:0000256" key="4">
    <source>
        <dbReference type="ARBA" id="ARBA00023295"/>
    </source>
</evidence>
<dbReference type="Gene3D" id="2.115.10.20">
    <property type="entry name" value="Glycosyl hydrolase domain, family 43"/>
    <property type="match status" value="1"/>
</dbReference>
<feature type="site" description="Important for catalytic activity, responsible for pKa modulation of the active site Glu and correct orientation of both the proton donor and substrate" evidence="8">
    <location>
        <position position="198"/>
    </location>
</feature>
<reference evidence="10 11" key="1">
    <citation type="submission" date="2016-10" db="EMBL/GenBank/DDBJ databases">
        <authorList>
            <person name="de Groot N.N."/>
        </authorList>
    </citation>
    <scope>NUCLEOTIDE SEQUENCE [LARGE SCALE GENOMIC DNA]</scope>
    <source>
        <strain evidence="10 11">DSM 21741</strain>
    </source>
</reference>
<feature type="binding site" evidence="7">
    <location>
        <begin position="195"/>
        <end position="198"/>
    </location>
    <ligand>
        <name>substrate</name>
    </ligand>
</feature>
<evidence type="ECO:0000313" key="11">
    <source>
        <dbReference type="Proteomes" id="UP000199092"/>
    </source>
</evidence>
<evidence type="ECO:0000313" key="10">
    <source>
        <dbReference type="EMBL" id="SDT33226.1"/>
    </source>
</evidence>
<dbReference type="Pfam" id="PF04616">
    <property type="entry name" value="Glyco_hydro_43"/>
    <property type="match status" value="1"/>
</dbReference>
<dbReference type="PANTHER" id="PTHR43301:SF3">
    <property type="entry name" value="ARABINAN ENDO-1,5-ALPHA-L-ARABINOSIDASE A-RELATED"/>
    <property type="match status" value="1"/>
</dbReference>
<sequence>MHRRRRVPAVLAAALTLTAVLGCSGTAARTGTSTTPTAGGTATPDAAAAAVAPAGDVAPVHDPALIVSEGVWYVFSTGPVQREQGGTVQVRRSLDQGRTWETVGPVWDAIPAWIDRHYAGGTLPDNLWAPEVVEHDGTFYLYYSASTFGKNDSITALATNQTLDPDDPDYRWVDRGAVVTSPQPSLGGDADLAFNAIDAGVVEDRDGRPWMAVGSFWNGIFLVPLSWPSGKAVAGWQDRTVHLAERPGVEFDPVEAPYVVRHGEHFYLFTSWDFCCRGADSTYKIAVGRSTSLQGPYVDRDGRRLLDGGGTILLETRGEHVGAGGQSVFEDTLAYHYDDGANPTTPHLPTLGLGTIRWAEGWPELR</sequence>
<keyword evidence="4 5" id="KW-0326">Glycosidase</keyword>
<protein>
    <submittedName>
        <fullName evidence="10">Arabinan endo-1,5-alpha-L-arabinosidase</fullName>
    </submittedName>
</protein>
<keyword evidence="9" id="KW-0732">Signal</keyword>
<dbReference type="UniPathway" id="UPA00667"/>
<evidence type="ECO:0000256" key="6">
    <source>
        <dbReference type="PIRSR" id="PIRSR026534-1"/>
    </source>
</evidence>
<comment type="pathway">
    <text evidence="1 5">Glycan metabolism; L-arabinan degradation.</text>
</comment>
<dbReference type="InterPro" id="IPR006710">
    <property type="entry name" value="Glyco_hydro_43"/>
</dbReference>
<feature type="signal peptide" evidence="9">
    <location>
        <begin position="1"/>
        <end position="22"/>
    </location>
</feature>
<dbReference type="InterPro" id="IPR050727">
    <property type="entry name" value="GH43_arabinanases"/>
</dbReference>
<dbReference type="EMBL" id="LT629749">
    <property type="protein sequence ID" value="SDT33226.1"/>
    <property type="molecule type" value="Genomic_DNA"/>
</dbReference>
<dbReference type="RefSeq" id="WP_091414815.1">
    <property type="nucleotide sequence ID" value="NZ_LT629749.1"/>
</dbReference>
<dbReference type="AlphaFoldDB" id="A0A1H1ZJ45"/>
<accession>A0A1H1ZJ45</accession>
<evidence type="ECO:0000256" key="3">
    <source>
        <dbReference type="ARBA" id="ARBA00022801"/>
    </source>
</evidence>
<evidence type="ECO:0000256" key="8">
    <source>
        <dbReference type="PIRSR" id="PIRSR606710-2"/>
    </source>
</evidence>
<feature type="chain" id="PRO_5039126928" evidence="9">
    <location>
        <begin position="23"/>
        <end position="366"/>
    </location>
</feature>
<evidence type="ECO:0000256" key="7">
    <source>
        <dbReference type="PIRSR" id="PIRSR026534-2"/>
    </source>
</evidence>
<dbReference type="Proteomes" id="UP000199092">
    <property type="component" value="Chromosome I"/>
</dbReference>
<dbReference type="PANTHER" id="PTHR43301">
    <property type="entry name" value="ARABINAN ENDO-1,5-ALPHA-L-ARABINOSIDASE"/>
    <property type="match status" value="1"/>
</dbReference>